<organism evidence="2 3">
    <name type="scientific">Endocarpon pusillum (strain Z07020 / HMAS-L-300199)</name>
    <name type="common">Lichen-forming fungus</name>
    <dbReference type="NCBI Taxonomy" id="1263415"/>
    <lineage>
        <taxon>Eukaryota</taxon>
        <taxon>Fungi</taxon>
        <taxon>Dikarya</taxon>
        <taxon>Ascomycota</taxon>
        <taxon>Pezizomycotina</taxon>
        <taxon>Eurotiomycetes</taxon>
        <taxon>Chaetothyriomycetidae</taxon>
        <taxon>Verrucariales</taxon>
        <taxon>Verrucariaceae</taxon>
        <taxon>Endocarpon</taxon>
    </lineage>
</organism>
<accession>U1GRM7</accession>
<dbReference type="AlphaFoldDB" id="U1GRM7"/>
<feature type="compositionally biased region" description="Gly residues" evidence="1">
    <location>
        <begin position="224"/>
        <end position="244"/>
    </location>
</feature>
<protein>
    <submittedName>
        <fullName evidence="2">Uncharacterized protein</fullName>
    </submittedName>
</protein>
<sequence>MSSRYSHRSPPRPSVSSEPAKWARQNDSPAMVNRNHTAASSSTVRPPTPSPMQPPMQLPVQLPIQAPILPSNRPPNQAPIHPPPRFDLPATRSRFIITPQALRQSRAGGRDAHASSHRAAREAGRNPPNPSPERDPRKALLRLQYADTSSELKKAEGKFCALVASKQGSDPQRVADQFTDVLATITRCRHTAQEIEDELAGRAGPSMPAVRVADRSAASRNTAGLGGHGGAGASTGSHGGARLW</sequence>
<dbReference type="EMBL" id="KE720820">
    <property type="protein sequence ID" value="ERF75038.1"/>
    <property type="molecule type" value="Genomic_DNA"/>
</dbReference>
<evidence type="ECO:0000313" key="3">
    <source>
        <dbReference type="Proteomes" id="UP000019373"/>
    </source>
</evidence>
<feature type="region of interest" description="Disordered" evidence="1">
    <location>
        <begin position="216"/>
        <end position="244"/>
    </location>
</feature>
<evidence type="ECO:0000256" key="1">
    <source>
        <dbReference type="SAM" id="MobiDB-lite"/>
    </source>
</evidence>
<dbReference type="Proteomes" id="UP000019373">
    <property type="component" value="Unassembled WGS sequence"/>
</dbReference>
<dbReference type="GeneID" id="19239773"/>
<feature type="compositionally biased region" description="Basic residues" evidence="1">
    <location>
        <begin position="1"/>
        <end position="10"/>
    </location>
</feature>
<feature type="region of interest" description="Disordered" evidence="1">
    <location>
        <begin position="1"/>
        <end position="137"/>
    </location>
</feature>
<feature type="compositionally biased region" description="Pro residues" evidence="1">
    <location>
        <begin position="46"/>
        <end position="57"/>
    </location>
</feature>
<feature type="compositionally biased region" description="Pro residues" evidence="1">
    <location>
        <begin position="72"/>
        <end position="86"/>
    </location>
</feature>
<evidence type="ECO:0000313" key="2">
    <source>
        <dbReference type="EMBL" id="ERF75038.1"/>
    </source>
</evidence>
<dbReference type="HOGENOM" id="CLU_1137998_0_0_1"/>
<proteinExistence type="predicted"/>
<reference evidence="3" key="1">
    <citation type="journal article" date="2014" name="BMC Genomics">
        <title>Genome characteristics reveal the impact of lichenization on lichen-forming fungus Endocarpon pusillum Hedwig (Verrucariales, Ascomycota).</title>
        <authorList>
            <person name="Wang Y.-Y."/>
            <person name="Liu B."/>
            <person name="Zhang X.-Y."/>
            <person name="Zhou Q.-M."/>
            <person name="Zhang T."/>
            <person name="Li H."/>
            <person name="Yu Y.-F."/>
            <person name="Zhang X.-L."/>
            <person name="Hao X.-Y."/>
            <person name="Wang M."/>
            <person name="Wang L."/>
            <person name="Wei J.-C."/>
        </authorList>
    </citation>
    <scope>NUCLEOTIDE SEQUENCE [LARGE SCALE GENOMIC DNA]</scope>
    <source>
        <strain evidence="3">Z07020 / HMAS-L-300199</strain>
    </source>
</reference>
<keyword evidence="3" id="KW-1185">Reference proteome</keyword>
<name>U1GRM7_ENDPU</name>
<gene>
    <name evidence="2" type="ORF">EPUS_04820</name>
</gene>
<dbReference type="RefSeq" id="XP_007787567.1">
    <property type="nucleotide sequence ID" value="XM_007789377.1"/>
</dbReference>
<dbReference type="OrthoDB" id="10454912at2759"/>
<feature type="compositionally biased region" description="Basic and acidic residues" evidence="1">
    <location>
        <begin position="108"/>
        <end position="124"/>
    </location>
</feature>